<sequence length="288" mass="30525">MAVGRWKGASYTWQAFESDGARPLGVAPGYVTTPLASTTTVSEVMRSCGGAVQGVEEARTGPQPTKIMLNRQVDGTTFFTYGSWAQAPPILSLPGAADGDMLASTNAFGISVCLAHGDRSRRRLLAVVADGQLACCDLTIEGFESAEGSTSVADTLLNGRMQCVVEARAWEGGASSLMLEGTLPEGADSWINARTRWTTSEAPIEGGAPLIPRRHTDDEASTRIAYLPGGCWLRVAKAWTRGDGGYESGIEFEAGSLSPEAGEVKTISHAFSSDGVLRRVRFFKVEAI</sequence>
<reference evidence="2" key="1">
    <citation type="journal article" date="2015" name="PLoS Genet.">
        <title>Genome Sequence and Transcriptome Analyses of Chrysochromulina tobin: Metabolic Tools for Enhanced Algal Fitness in the Prominent Order Prymnesiales (Haptophyceae).</title>
        <authorList>
            <person name="Hovde B.T."/>
            <person name="Deodato C.R."/>
            <person name="Hunsperger H.M."/>
            <person name="Ryken S.A."/>
            <person name="Yost W."/>
            <person name="Jha R.K."/>
            <person name="Patterson J."/>
            <person name="Monnat R.J. Jr."/>
            <person name="Barlow S.B."/>
            <person name="Starkenburg S.R."/>
            <person name="Cattolico R.A."/>
        </authorList>
    </citation>
    <scope>NUCLEOTIDE SEQUENCE</scope>
    <source>
        <strain evidence="2">CCMP291</strain>
    </source>
</reference>
<gene>
    <name evidence="1" type="ORF">Ctob_009376</name>
</gene>
<dbReference type="AlphaFoldDB" id="A0A0M0K9Q0"/>
<proteinExistence type="predicted"/>
<dbReference type="OrthoDB" id="48219at2759"/>
<name>A0A0M0K9Q0_9EUKA</name>
<dbReference type="Proteomes" id="UP000037460">
    <property type="component" value="Unassembled WGS sequence"/>
</dbReference>
<evidence type="ECO:0000313" key="2">
    <source>
        <dbReference type="Proteomes" id="UP000037460"/>
    </source>
</evidence>
<protein>
    <submittedName>
        <fullName evidence="1">Uncharacterized protein</fullName>
    </submittedName>
</protein>
<comment type="caution">
    <text evidence="1">The sequence shown here is derived from an EMBL/GenBank/DDBJ whole genome shotgun (WGS) entry which is preliminary data.</text>
</comment>
<keyword evidence="2" id="KW-1185">Reference proteome</keyword>
<organism evidence="1 2">
    <name type="scientific">Chrysochromulina tobinii</name>
    <dbReference type="NCBI Taxonomy" id="1460289"/>
    <lineage>
        <taxon>Eukaryota</taxon>
        <taxon>Haptista</taxon>
        <taxon>Haptophyta</taxon>
        <taxon>Prymnesiophyceae</taxon>
        <taxon>Prymnesiales</taxon>
        <taxon>Chrysochromulinaceae</taxon>
        <taxon>Chrysochromulina</taxon>
    </lineage>
</organism>
<evidence type="ECO:0000313" key="1">
    <source>
        <dbReference type="EMBL" id="KOO35540.1"/>
    </source>
</evidence>
<dbReference type="EMBL" id="JWZX01000828">
    <property type="protein sequence ID" value="KOO35540.1"/>
    <property type="molecule type" value="Genomic_DNA"/>
</dbReference>
<accession>A0A0M0K9Q0</accession>